<dbReference type="InterPro" id="IPR013427">
    <property type="entry name" value="Haem-bd_dom_put"/>
</dbReference>
<dbReference type="SUPFAM" id="SSF50952">
    <property type="entry name" value="Soluble quinoprotein glucose dehydrogenase"/>
    <property type="match status" value="1"/>
</dbReference>
<evidence type="ECO:0000256" key="4">
    <source>
        <dbReference type="PROSITE-ProRule" id="PRU00433"/>
    </source>
</evidence>
<name>A0ABS8NCY0_9BACT</name>
<feature type="domain" description="Cytochrome c" evidence="5">
    <location>
        <begin position="889"/>
        <end position="1025"/>
    </location>
</feature>
<dbReference type="InterPro" id="IPR013428">
    <property type="entry name" value="Membrane-bound_put_N"/>
</dbReference>
<dbReference type="PROSITE" id="PS51007">
    <property type="entry name" value="CYTC"/>
    <property type="match status" value="1"/>
</dbReference>
<keyword evidence="7" id="KW-1185">Reference proteome</keyword>
<evidence type="ECO:0000313" key="6">
    <source>
        <dbReference type="EMBL" id="MCC9641259.1"/>
    </source>
</evidence>
<dbReference type="InterPro" id="IPR009056">
    <property type="entry name" value="Cyt_c-like_dom"/>
</dbReference>
<evidence type="ECO:0000256" key="1">
    <source>
        <dbReference type="ARBA" id="ARBA00022617"/>
    </source>
</evidence>
<evidence type="ECO:0000256" key="3">
    <source>
        <dbReference type="ARBA" id="ARBA00023004"/>
    </source>
</evidence>
<dbReference type="Gene3D" id="2.120.10.30">
    <property type="entry name" value="TolB, C-terminal domain"/>
    <property type="match status" value="1"/>
</dbReference>
<dbReference type="InterPro" id="IPR011041">
    <property type="entry name" value="Quinoprot_gluc/sorb_DH_b-prop"/>
</dbReference>
<gene>
    <name evidence="6" type="ORF">LOC71_03160</name>
</gene>
<evidence type="ECO:0000259" key="5">
    <source>
        <dbReference type="PROSITE" id="PS51007"/>
    </source>
</evidence>
<keyword evidence="2 4" id="KW-0479">Metal-binding</keyword>
<evidence type="ECO:0000256" key="2">
    <source>
        <dbReference type="ARBA" id="ARBA00022723"/>
    </source>
</evidence>
<keyword evidence="3 4" id="KW-0408">Iron</keyword>
<dbReference type="RefSeq" id="WP_230271275.1">
    <property type="nucleotide sequence ID" value="NZ_JAJKFW010000006.1"/>
</dbReference>
<protein>
    <submittedName>
        <fullName evidence="6">L-sorbosone dehydrogenase</fullName>
    </submittedName>
</protein>
<dbReference type="Proteomes" id="UP001430306">
    <property type="component" value="Unassembled WGS sequence"/>
</dbReference>
<dbReference type="PANTHER" id="PTHR33546">
    <property type="entry name" value="LARGE, MULTIFUNCTIONAL SECRETED PROTEIN-RELATED"/>
    <property type="match status" value="1"/>
</dbReference>
<dbReference type="PANTHER" id="PTHR33546:SF1">
    <property type="entry name" value="LARGE, MULTIFUNCTIONAL SECRETED PROTEIN"/>
    <property type="match status" value="1"/>
</dbReference>
<reference evidence="6" key="1">
    <citation type="submission" date="2021-11" db="EMBL/GenBank/DDBJ databases">
        <title>Genome sequence.</title>
        <authorList>
            <person name="Sun Q."/>
        </authorList>
    </citation>
    <scope>NUCLEOTIDE SEQUENCE</scope>
    <source>
        <strain evidence="6">JC740</strain>
    </source>
</reference>
<dbReference type="InterPro" id="IPR036909">
    <property type="entry name" value="Cyt_c-like_dom_sf"/>
</dbReference>
<dbReference type="NCBIfam" id="TIGR02604">
    <property type="entry name" value="Piru_Ver_Nterm"/>
    <property type="match status" value="1"/>
</dbReference>
<dbReference type="EMBL" id="JAJKFW010000006">
    <property type="protein sequence ID" value="MCC9641259.1"/>
    <property type="molecule type" value="Genomic_DNA"/>
</dbReference>
<organism evidence="6 7">
    <name type="scientific">Rhodopirellula halodulae</name>
    <dbReference type="NCBI Taxonomy" id="2894198"/>
    <lineage>
        <taxon>Bacteria</taxon>
        <taxon>Pseudomonadati</taxon>
        <taxon>Planctomycetota</taxon>
        <taxon>Planctomycetia</taxon>
        <taxon>Pirellulales</taxon>
        <taxon>Pirellulaceae</taxon>
        <taxon>Rhodopirellula</taxon>
    </lineage>
</organism>
<dbReference type="InterPro" id="IPR055557">
    <property type="entry name" value="DUF7133"/>
</dbReference>
<dbReference type="Pfam" id="PF23500">
    <property type="entry name" value="DUF7133"/>
    <property type="match status" value="2"/>
</dbReference>
<dbReference type="NCBIfam" id="TIGR02603">
    <property type="entry name" value="CxxCH_TIGR02603"/>
    <property type="match status" value="1"/>
</dbReference>
<evidence type="ECO:0000313" key="7">
    <source>
        <dbReference type="Proteomes" id="UP001430306"/>
    </source>
</evidence>
<keyword evidence="1 4" id="KW-0349">Heme</keyword>
<proteinExistence type="predicted"/>
<comment type="caution">
    <text evidence="6">The sequence shown here is derived from an EMBL/GenBank/DDBJ whole genome shotgun (WGS) entry which is preliminary data.</text>
</comment>
<sequence>MTSPTFWRSLLPLFLLAINVLLTTVGFAQNDLTDIPDPNPTAEASAMKLAPGAEVNLFAADPDIRKPIQMNFDRTGALWVASSKSYPQVKPGEIPNDQIVVLRDQDGDGVAESNTVFADGLLIPTGVIPDGPHAAYVAASTELLHFKDTDHDGVADERRIVLSGFGTEDTHHLVHTLRWGPDGCLYFNQSIYIHSHIDTPDGTKRLDGGGIWRYRPSTGQLEVVCKGFINPWGHVFNQNGESFVTDGAYFDGINYAFPDAVFVTSPGATRWLSGLNPGSPKHCGLEILSGTHIPSEWQGDLLTNDFRSHRICRFSVRPNGADFVSRQQPELLTTEHVAFRPIDARMAPDGTILIADWYNPIIQHGEVDFRDPRRDTEHGRIWRVSFPDRELDPWPDFDSATTQELLGYLEDASLSVRQFSRQTLWERIEAPNFFQQVSDWVSSAETEQLSSRTLEAQWLHEAALMPISTGPSLRRLQAWKQDPTQVPENSRAWLRSQYRSAEQTAILNPGQRESVMPEAADLIRVAAAIPDPALTLETVVQCGQLNTPKSAIWLHQILARELTSASSLESKPSLDFAMWQSIRNTAEHWQQGNSELDQVWKSSPDTLAWAVRAVSTPDAAKLLMERIQWENSASDSADQTWVHAIGEVATAQQIGEALSRSLSGDTAQVPTRMLALLDATAVRKNFQPTDANRTISDWLKSQPSSTSNLTTLNWLARAAGQWRVQSAETALLKAIDDPKLSEAADRSSWIQSLASLESADAKQTLNRLARNGSTSDRIAAIQGMVNARPGAAVALVVEALRSPDMTEVARGWLTQSLARPDLAKRYTEKISEIELASDNAREILRAVRSAGGNANLEQAIRDAGKLADATWKLTPELQSRILEKVHVSGSASRGEMIYRRKELQCISCHAIGAGGVLVGPNLVSLGGSSQPDYVLESLLDPSARLKEGYSTRKILTEDGEVISGIAIGQSDESLRLRLADGTERDIEVDAILDDAPGRSLMPEGLLDDLTEAELVDLTTFLVALGRDPQYTVSTENLVRTYETLNYTAEANRRLNRTSVDTVASDDAAMTWRPLTSLVNGKLRVQELDQFKQHRQTPPTSFVRFGLEVVPENASQNESMVSIRLQRDDVPTDDPEPSSAANSAESALNRWSGLEAWVDGNPTPTWRLSELPLSRGRHQITLSINREALSQPFSLAIEGDAQPTTVD</sequence>
<dbReference type="SUPFAM" id="SSF46626">
    <property type="entry name" value="Cytochrome c"/>
    <property type="match status" value="1"/>
</dbReference>
<dbReference type="InterPro" id="IPR011042">
    <property type="entry name" value="6-blade_b-propeller_TolB-like"/>
</dbReference>
<dbReference type="Gene3D" id="1.10.760.10">
    <property type="entry name" value="Cytochrome c-like domain"/>
    <property type="match status" value="1"/>
</dbReference>
<accession>A0ABS8NCY0</accession>